<feature type="domain" description="HpcH/HpaI aldolase/citrate lyase" evidence="5">
    <location>
        <begin position="54"/>
        <end position="237"/>
    </location>
</feature>
<dbReference type="Gene3D" id="3.20.20.60">
    <property type="entry name" value="Phosphoenolpyruvate-binding domains"/>
    <property type="match status" value="1"/>
</dbReference>
<evidence type="ECO:0000313" key="6">
    <source>
        <dbReference type="EMBL" id="KAG9253763.1"/>
    </source>
</evidence>
<protein>
    <submittedName>
        <fullName evidence="6">HpcH/HpaI aldolase</fullName>
    </submittedName>
</protein>
<evidence type="ECO:0000259" key="5">
    <source>
        <dbReference type="Pfam" id="PF03328"/>
    </source>
</evidence>
<dbReference type="GO" id="GO:0046872">
    <property type="term" value="F:metal ion binding"/>
    <property type="evidence" value="ECO:0007669"/>
    <property type="project" value="UniProtKB-KW"/>
</dbReference>
<evidence type="ECO:0000256" key="2">
    <source>
        <dbReference type="ARBA" id="ARBA00022723"/>
    </source>
</evidence>
<dbReference type="InterPro" id="IPR040442">
    <property type="entry name" value="Pyrv_kinase-like_dom_sf"/>
</dbReference>
<dbReference type="RefSeq" id="XP_046117687.1">
    <property type="nucleotide sequence ID" value="XM_046257538.1"/>
</dbReference>
<dbReference type="InterPro" id="IPR005000">
    <property type="entry name" value="Aldolase/citrate-lyase_domain"/>
</dbReference>
<dbReference type="OrthoDB" id="2326446at2759"/>
<dbReference type="PANTHER" id="PTHR30502">
    <property type="entry name" value="2-KETO-3-DEOXY-L-RHAMNONATE ALDOLASE"/>
    <property type="match status" value="1"/>
</dbReference>
<dbReference type="Proteomes" id="UP000887229">
    <property type="component" value="Unassembled WGS sequence"/>
</dbReference>
<feature type="region of interest" description="Disordered" evidence="4">
    <location>
        <begin position="1"/>
        <end position="21"/>
    </location>
</feature>
<dbReference type="GeneID" id="70288441"/>
<dbReference type="GO" id="GO:0016832">
    <property type="term" value="F:aldehyde-lyase activity"/>
    <property type="evidence" value="ECO:0007669"/>
    <property type="project" value="TreeGrafter"/>
</dbReference>
<keyword evidence="3" id="KW-0456">Lyase</keyword>
<gene>
    <name evidence="6" type="ORF">F5Z01DRAFT_127724</name>
</gene>
<evidence type="ECO:0000256" key="4">
    <source>
        <dbReference type="SAM" id="MobiDB-lite"/>
    </source>
</evidence>
<sequence>MRSSIDIPFPTNKHSTMSSSSQSTTIAQNNLIALAARGKICTSLGVKICRGVEIVHIAKASGYDSLFIDLEHTCMTVQDASQICIAAVSAGITPFVRVPHECGQGMIQKVLHVGAMGVIVPHIQGVEDAKKAIAVTKYPPHGTRSLSGGFPQFEYASPPPQVLMQEANQYGSQCFIMIETVDALAAVDDIAALPGCDVLLVGSQDLAAEIGTSPDWDHPGFWDSLQKVGSAAKKHGKLMGVAGLYHRPDILRRVVNELGARWVVGSHDVGLLLGGGRANSELLRGLQS</sequence>
<organism evidence="6 7">
    <name type="scientific">Emericellopsis atlantica</name>
    <dbReference type="NCBI Taxonomy" id="2614577"/>
    <lineage>
        <taxon>Eukaryota</taxon>
        <taxon>Fungi</taxon>
        <taxon>Dikarya</taxon>
        <taxon>Ascomycota</taxon>
        <taxon>Pezizomycotina</taxon>
        <taxon>Sordariomycetes</taxon>
        <taxon>Hypocreomycetidae</taxon>
        <taxon>Hypocreales</taxon>
        <taxon>Bionectriaceae</taxon>
        <taxon>Emericellopsis</taxon>
    </lineage>
</organism>
<evidence type="ECO:0000313" key="7">
    <source>
        <dbReference type="Proteomes" id="UP000887229"/>
    </source>
</evidence>
<keyword evidence="2" id="KW-0479">Metal-binding</keyword>
<dbReference type="EMBL" id="MU251256">
    <property type="protein sequence ID" value="KAG9253763.1"/>
    <property type="molecule type" value="Genomic_DNA"/>
</dbReference>
<comment type="caution">
    <text evidence="6">The sequence shown here is derived from an EMBL/GenBank/DDBJ whole genome shotgun (WGS) entry which is preliminary data.</text>
</comment>
<dbReference type="AlphaFoldDB" id="A0A9P7ZKF2"/>
<evidence type="ECO:0000256" key="1">
    <source>
        <dbReference type="ARBA" id="ARBA00005568"/>
    </source>
</evidence>
<dbReference type="Pfam" id="PF03328">
    <property type="entry name" value="HpcH_HpaI"/>
    <property type="match status" value="1"/>
</dbReference>
<reference evidence="6" key="1">
    <citation type="journal article" date="2021" name="IMA Fungus">
        <title>Genomic characterization of three marine fungi, including Emericellopsis atlantica sp. nov. with signatures of a generalist lifestyle and marine biomass degradation.</title>
        <authorList>
            <person name="Hagestad O.C."/>
            <person name="Hou L."/>
            <person name="Andersen J.H."/>
            <person name="Hansen E.H."/>
            <person name="Altermark B."/>
            <person name="Li C."/>
            <person name="Kuhnert E."/>
            <person name="Cox R.J."/>
            <person name="Crous P.W."/>
            <person name="Spatafora J.W."/>
            <person name="Lail K."/>
            <person name="Amirebrahimi M."/>
            <person name="Lipzen A."/>
            <person name="Pangilinan J."/>
            <person name="Andreopoulos W."/>
            <person name="Hayes R.D."/>
            <person name="Ng V."/>
            <person name="Grigoriev I.V."/>
            <person name="Jackson S.A."/>
            <person name="Sutton T.D.S."/>
            <person name="Dobson A.D.W."/>
            <person name="Rama T."/>
        </authorList>
    </citation>
    <scope>NUCLEOTIDE SEQUENCE</scope>
    <source>
        <strain evidence="6">TS7</strain>
    </source>
</reference>
<accession>A0A9P7ZKF2</accession>
<dbReference type="GO" id="GO:0005737">
    <property type="term" value="C:cytoplasm"/>
    <property type="evidence" value="ECO:0007669"/>
    <property type="project" value="TreeGrafter"/>
</dbReference>
<name>A0A9P7ZKF2_9HYPO</name>
<proteinExistence type="inferred from homology"/>
<dbReference type="InterPro" id="IPR050251">
    <property type="entry name" value="HpcH-HpaI_aldolase"/>
</dbReference>
<dbReference type="InterPro" id="IPR015813">
    <property type="entry name" value="Pyrv/PenolPyrv_kinase-like_dom"/>
</dbReference>
<evidence type="ECO:0000256" key="3">
    <source>
        <dbReference type="ARBA" id="ARBA00023239"/>
    </source>
</evidence>
<dbReference type="PANTHER" id="PTHR30502:SF0">
    <property type="entry name" value="PHOSPHOENOLPYRUVATE CARBOXYLASE FAMILY PROTEIN"/>
    <property type="match status" value="1"/>
</dbReference>
<dbReference type="SUPFAM" id="SSF51621">
    <property type="entry name" value="Phosphoenolpyruvate/pyruvate domain"/>
    <property type="match status" value="1"/>
</dbReference>
<comment type="similarity">
    <text evidence="1">Belongs to the HpcH/HpaI aldolase family.</text>
</comment>
<keyword evidence="7" id="KW-1185">Reference proteome</keyword>